<dbReference type="InterPro" id="IPR050482">
    <property type="entry name" value="Sensor_HK_TwoCompSys"/>
</dbReference>
<dbReference type="InterPro" id="IPR005467">
    <property type="entry name" value="His_kinase_dom"/>
</dbReference>
<dbReference type="AlphaFoldDB" id="A0A847S0G1"/>
<dbReference type="InterPro" id="IPR003594">
    <property type="entry name" value="HATPase_dom"/>
</dbReference>
<dbReference type="PANTHER" id="PTHR24421">
    <property type="entry name" value="NITRATE/NITRITE SENSOR PROTEIN NARX-RELATED"/>
    <property type="match status" value="1"/>
</dbReference>
<evidence type="ECO:0000256" key="9">
    <source>
        <dbReference type="PROSITE-ProRule" id="PRU00339"/>
    </source>
</evidence>
<dbReference type="EC" id="2.7.13.3" evidence="2"/>
<dbReference type="InterPro" id="IPR019734">
    <property type="entry name" value="TPR_rpt"/>
</dbReference>
<sequence length="645" mass="72726">MKNYLAPVILLLWLTRPALGRQAPDSLRQLLHHSTTDTGRTNILLQLADISSRAGAADSALQYAREAVTASRRGNSRLYQSKAIAMQGTVLMRSNHLDDAIRSFEEARQLLDNDTTTLARRTRAKTTGNLSVALGRKGLADRELALLTSLVPEFEALHDSAALAVCLHNISSKMINIGRYEQGYRYMLRNIAMAEQSGAKENTAGSYIDMTTLLYKMDSIAAMPAYLHKARLLLDQLPSSRQWSTYYIYAAMYASRTQHYGTADTLLAQARTVIDKIGDRPNLFNYYTALLLQQKAQHQWKAALATASTLQHMGEEDKLPYFRLNGLKDMAELEDKLGHPLQALALYKQYQPLKDSLRQQEMDVRINDLEIRHRTLEQEKKILALQASGEAQEKTLQQARNRQLLLGSLAGLVLLGVLFFIFYYRNKRKIIRQELEQVRQQQRITSYTSMLEGQEQERLRLARDLHDGLGGTLTALKIQLDQITHRPSTEAVATSARRLETAIADLRQISRNMMPETLLRYGLTEALKDFFDTVRQSGLQVRFHHYGLEQLSNNTTRLMVYRIIQELATNVVRHACATEMLVQATLEEGLLLITVEDNGAGFDTAAAYTGAGLTNVRARVDYLNGKTEIISRKNGGTVINIECRP</sequence>
<dbReference type="RefSeq" id="WP_168873757.1">
    <property type="nucleotide sequence ID" value="NZ_JABAIA010000003.1"/>
</dbReference>
<keyword evidence="11" id="KW-0812">Transmembrane</keyword>
<dbReference type="PROSITE" id="PS50005">
    <property type="entry name" value="TPR"/>
    <property type="match status" value="1"/>
</dbReference>
<dbReference type="SUPFAM" id="SSF55874">
    <property type="entry name" value="ATPase domain of HSP90 chaperone/DNA topoisomerase II/histidine kinase"/>
    <property type="match status" value="1"/>
</dbReference>
<dbReference type="GO" id="GO:0000155">
    <property type="term" value="F:phosphorelay sensor kinase activity"/>
    <property type="evidence" value="ECO:0007669"/>
    <property type="project" value="InterPro"/>
</dbReference>
<evidence type="ECO:0000256" key="3">
    <source>
        <dbReference type="ARBA" id="ARBA00022553"/>
    </source>
</evidence>
<dbReference type="InterPro" id="IPR011990">
    <property type="entry name" value="TPR-like_helical_dom_sf"/>
</dbReference>
<feature type="coiled-coil region" evidence="10">
    <location>
        <begin position="359"/>
        <end position="386"/>
    </location>
</feature>
<keyword evidence="5" id="KW-0547">Nucleotide-binding</keyword>
<evidence type="ECO:0000256" key="11">
    <source>
        <dbReference type="SAM" id="Phobius"/>
    </source>
</evidence>
<evidence type="ECO:0000256" key="5">
    <source>
        <dbReference type="ARBA" id="ARBA00022741"/>
    </source>
</evidence>
<dbReference type="GO" id="GO:0046983">
    <property type="term" value="F:protein dimerization activity"/>
    <property type="evidence" value="ECO:0007669"/>
    <property type="project" value="InterPro"/>
</dbReference>
<evidence type="ECO:0000313" key="13">
    <source>
        <dbReference type="EMBL" id="NLR67814.1"/>
    </source>
</evidence>
<keyword evidence="7" id="KW-0067">ATP-binding</keyword>
<evidence type="ECO:0000256" key="10">
    <source>
        <dbReference type="SAM" id="Coils"/>
    </source>
</evidence>
<dbReference type="Gene3D" id="1.20.5.1930">
    <property type="match status" value="1"/>
</dbReference>
<dbReference type="InterPro" id="IPR011712">
    <property type="entry name" value="Sig_transdc_His_kin_sub3_dim/P"/>
</dbReference>
<keyword evidence="3" id="KW-0597">Phosphoprotein</keyword>
<feature type="repeat" description="TPR" evidence="9">
    <location>
        <begin position="81"/>
        <end position="114"/>
    </location>
</feature>
<keyword evidence="11" id="KW-0472">Membrane</keyword>
<organism evidence="13 14">
    <name type="scientific">Chitinophaga varians</name>
    <dbReference type="NCBI Taxonomy" id="2202339"/>
    <lineage>
        <taxon>Bacteria</taxon>
        <taxon>Pseudomonadati</taxon>
        <taxon>Bacteroidota</taxon>
        <taxon>Chitinophagia</taxon>
        <taxon>Chitinophagales</taxon>
        <taxon>Chitinophagaceae</taxon>
        <taxon>Chitinophaga</taxon>
    </lineage>
</organism>
<keyword evidence="8" id="KW-0902">Two-component regulatory system</keyword>
<evidence type="ECO:0000256" key="7">
    <source>
        <dbReference type="ARBA" id="ARBA00022840"/>
    </source>
</evidence>
<dbReference type="Pfam" id="PF02518">
    <property type="entry name" value="HATPase_c"/>
    <property type="match status" value="1"/>
</dbReference>
<comment type="caution">
    <text evidence="13">The sequence shown here is derived from an EMBL/GenBank/DDBJ whole genome shotgun (WGS) entry which is preliminary data.</text>
</comment>
<comment type="catalytic activity">
    <reaction evidence="1">
        <text>ATP + protein L-histidine = ADP + protein N-phospho-L-histidine.</text>
        <dbReference type="EC" id="2.7.13.3"/>
    </reaction>
</comment>
<accession>A0A847S0G1</accession>
<keyword evidence="10" id="KW-0175">Coiled coil</keyword>
<evidence type="ECO:0000256" key="1">
    <source>
        <dbReference type="ARBA" id="ARBA00000085"/>
    </source>
</evidence>
<dbReference type="Proteomes" id="UP000570474">
    <property type="component" value="Unassembled WGS sequence"/>
</dbReference>
<keyword evidence="9" id="KW-0802">TPR repeat</keyword>
<reference evidence="13 14" key="1">
    <citation type="submission" date="2020-04" db="EMBL/GenBank/DDBJ databases">
        <authorList>
            <person name="Yin C."/>
        </authorList>
    </citation>
    <scope>NUCLEOTIDE SEQUENCE [LARGE SCALE GENOMIC DNA]</scope>
    <source>
        <strain evidence="13 14">Ae27</strain>
    </source>
</reference>
<name>A0A847S0G1_9BACT</name>
<dbReference type="PANTHER" id="PTHR24421:SF10">
    <property type="entry name" value="NITRATE_NITRITE SENSOR PROTEIN NARQ"/>
    <property type="match status" value="1"/>
</dbReference>
<dbReference type="SUPFAM" id="SSF48452">
    <property type="entry name" value="TPR-like"/>
    <property type="match status" value="2"/>
</dbReference>
<dbReference type="GO" id="GO:0005524">
    <property type="term" value="F:ATP binding"/>
    <property type="evidence" value="ECO:0007669"/>
    <property type="project" value="UniProtKB-KW"/>
</dbReference>
<dbReference type="CDD" id="cd16917">
    <property type="entry name" value="HATPase_UhpB-NarQ-NarX-like"/>
    <property type="match status" value="1"/>
</dbReference>
<feature type="domain" description="Histidine kinase" evidence="12">
    <location>
        <begin position="460"/>
        <end position="645"/>
    </location>
</feature>
<dbReference type="Gene3D" id="1.25.40.10">
    <property type="entry name" value="Tetratricopeptide repeat domain"/>
    <property type="match status" value="1"/>
</dbReference>
<dbReference type="Pfam" id="PF07730">
    <property type="entry name" value="HisKA_3"/>
    <property type="match status" value="1"/>
</dbReference>
<gene>
    <name evidence="13" type="ORF">HGH92_26145</name>
</gene>
<dbReference type="PROSITE" id="PS50109">
    <property type="entry name" value="HIS_KIN"/>
    <property type="match status" value="1"/>
</dbReference>
<dbReference type="Gene3D" id="3.30.565.10">
    <property type="entry name" value="Histidine kinase-like ATPase, C-terminal domain"/>
    <property type="match status" value="1"/>
</dbReference>
<evidence type="ECO:0000256" key="4">
    <source>
        <dbReference type="ARBA" id="ARBA00022679"/>
    </source>
</evidence>
<evidence type="ECO:0000256" key="2">
    <source>
        <dbReference type="ARBA" id="ARBA00012438"/>
    </source>
</evidence>
<keyword evidence="11" id="KW-1133">Transmembrane helix</keyword>
<dbReference type="GO" id="GO:0016020">
    <property type="term" value="C:membrane"/>
    <property type="evidence" value="ECO:0007669"/>
    <property type="project" value="InterPro"/>
</dbReference>
<evidence type="ECO:0000313" key="14">
    <source>
        <dbReference type="Proteomes" id="UP000570474"/>
    </source>
</evidence>
<keyword evidence="14" id="KW-1185">Reference proteome</keyword>
<keyword evidence="4" id="KW-0808">Transferase</keyword>
<proteinExistence type="predicted"/>
<dbReference type="EMBL" id="JABAIA010000003">
    <property type="protein sequence ID" value="NLR67814.1"/>
    <property type="molecule type" value="Genomic_DNA"/>
</dbReference>
<evidence type="ECO:0000256" key="8">
    <source>
        <dbReference type="ARBA" id="ARBA00023012"/>
    </source>
</evidence>
<evidence type="ECO:0000259" key="12">
    <source>
        <dbReference type="PROSITE" id="PS50109"/>
    </source>
</evidence>
<feature type="transmembrane region" description="Helical" evidence="11">
    <location>
        <begin position="404"/>
        <end position="424"/>
    </location>
</feature>
<keyword evidence="6 13" id="KW-0418">Kinase</keyword>
<evidence type="ECO:0000256" key="6">
    <source>
        <dbReference type="ARBA" id="ARBA00022777"/>
    </source>
</evidence>
<protein>
    <recommendedName>
        <fullName evidence="2">histidine kinase</fullName>
        <ecNumber evidence="2">2.7.13.3</ecNumber>
    </recommendedName>
</protein>
<dbReference type="InterPro" id="IPR036890">
    <property type="entry name" value="HATPase_C_sf"/>
</dbReference>